<dbReference type="AlphaFoldDB" id="A0A423UFN1"/>
<dbReference type="Proteomes" id="UP000285266">
    <property type="component" value="Unassembled WGS sequence"/>
</dbReference>
<organism evidence="1 2">
    <name type="scientific">Bifidobacterium mongoliense</name>
    <dbReference type="NCBI Taxonomy" id="518643"/>
    <lineage>
        <taxon>Bacteria</taxon>
        <taxon>Bacillati</taxon>
        <taxon>Actinomycetota</taxon>
        <taxon>Actinomycetes</taxon>
        <taxon>Bifidobacteriales</taxon>
        <taxon>Bifidobacteriaceae</taxon>
        <taxon>Bifidobacterium</taxon>
    </lineage>
</organism>
<proteinExistence type="predicted"/>
<gene>
    <name evidence="1" type="ORF">BMONG18_0027</name>
</gene>
<dbReference type="EMBL" id="QRAJ01000001">
    <property type="protein sequence ID" value="ROT87487.1"/>
    <property type="molecule type" value="Genomic_DNA"/>
</dbReference>
<name>A0A423UFN1_9BIFI</name>
<evidence type="ECO:0000313" key="2">
    <source>
        <dbReference type="Proteomes" id="UP000285266"/>
    </source>
</evidence>
<comment type="caution">
    <text evidence="1">The sequence shown here is derived from an EMBL/GenBank/DDBJ whole genome shotgun (WGS) entry which is preliminary data.</text>
</comment>
<reference evidence="1 2" key="1">
    <citation type="submission" date="2018-07" db="EMBL/GenBank/DDBJ databases">
        <title>The role of parmesan cheese in vectoring bovine microbiota.</title>
        <authorList>
            <person name="Lugli G.A."/>
            <person name="Milani C."/>
        </authorList>
    </citation>
    <scope>NUCLEOTIDE SEQUENCE [LARGE SCALE GENOMIC DNA]</scope>
    <source>
        <strain evidence="1 2">BMONG18</strain>
    </source>
</reference>
<protein>
    <submittedName>
        <fullName evidence="1">Uncharacterized protein</fullName>
    </submittedName>
</protein>
<accession>A0A423UFN1</accession>
<evidence type="ECO:0000313" key="1">
    <source>
        <dbReference type="EMBL" id="ROT87487.1"/>
    </source>
</evidence>
<sequence length="29" mass="3415">MERNMMQRVVTMNTIVVVRRIIIASLLAR</sequence>